<sequence>MISMKKRLSEAQFREAIKGLEVGQQTIDIARGVLVEGVPQASFVTTLNLSRGAVSQAVHRVWAAHEARNLPEGYERVTAVLPEHQAFIVKKWAEAAKKTEPHK</sequence>
<feature type="domain" description="TrfB transcriptional repressor protein" evidence="3">
    <location>
        <begin position="8"/>
        <end position="91"/>
    </location>
</feature>
<dbReference type="Pfam" id="PF16509">
    <property type="entry name" value="KORA"/>
    <property type="match status" value="1"/>
</dbReference>
<dbReference type="EMBL" id="CAJNAU010000076">
    <property type="protein sequence ID" value="CAE6823508.1"/>
    <property type="molecule type" value="Genomic_DNA"/>
</dbReference>
<proteinExistence type="predicted"/>
<reference evidence="4 5" key="1">
    <citation type="submission" date="2021-02" db="EMBL/GenBank/DDBJ databases">
        <authorList>
            <person name="Vanwijnsberghe S."/>
        </authorList>
    </citation>
    <scope>NUCLEOTIDE SEQUENCE [LARGE SCALE GENOMIC DNA]</scope>
    <source>
        <strain evidence="4 5">R-69658</strain>
    </source>
</reference>
<keyword evidence="5" id="KW-1185">Reference proteome</keyword>
<evidence type="ECO:0000259" key="3">
    <source>
        <dbReference type="Pfam" id="PF16509"/>
    </source>
</evidence>
<evidence type="ECO:0000256" key="1">
    <source>
        <dbReference type="ARBA" id="ARBA00023015"/>
    </source>
</evidence>
<dbReference type="InterPro" id="IPR032428">
    <property type="entry name" value="TrfB"/>
</dbReference>
<accession>A0ABN7MSA9</accession>
<gene>
    <name evidence="4" type="primary">trfB</name>
    <name evidence="4" type="ORF">R69658_05959</name>
</gene>
<keyword evidence="2" id="KW-0804">Transcription</keyword>
<comment type="caution">
    <text evidence="4">The sequence shown here is derived from an EMBL/GenBank/DDBJ whole genome shotgun (WGS) entry which is preliminary data.</text>
</comment>
<organism evidence="4 5">
    <name type="scientific">Paraburkholderia aspalathi</name>
    <dbReference type="NCBI Taxonomy" id="1324617"/>
    <lineage>
        <taxon>Bacteria</taxon>
        <taxon>Pseudomonadati</taxon>
        <taxon>Pseudomonadota</taxon>
        <taxon>Betaproteobacteria</taxon>
        <taxon>Burkholderiales</taxon>
        <taxon>Burkholderiaceae</taxon>
        <taxon>Paraburkholderia</taxon>
    </lineage>
</organism>
<name>A0ABN7MSA9_9BURK</name>
<evidence type="ECO:0000256" key="2">
    <source>
        <dbReference type="ARBA" id="ARBA00023163"/>
    </source>
</evidence>
<evidence type="ECO:0000313" key="5">
    <source>
        <dbReference type="Proteomes" id="UP000674425"/>
    </source>
</evidence>
<dbReference type="InterPro" id="IPR053721">
    <property type="entry name" value="Fimbrial_Adhesin_Reg"/>
</dbReference>
<dbReference type="Gene3D" id="1.10.10.2690">
    <property type="match status" value="1"/>
</dbReference>
<dbReference type="Proteomes" id="UP000674425">
    <property type="component" value="Unassembled WGS sequence"/>
</dbReference>
<keyword evidence="1" id="KW-0805">Transcription regulation</keyword>
<protein>
    <submittedName>
        <fullName evidence="4">TrfB transcriptional repressor protein</fullName>
    </submittedName>
</protein>
<evidence type="ECO:0000313" key="4">
    <source>
        <dbReference type="EMBL" id="CAE6823508.1"/>
    </source>
</evidence>